<feature type="transmembrane region" description="Helical" evidence="1">
    <location>
        <begin position="210"/>
        <end position="230"/>
    </location>
</feature>
<name>A0A2I1MTN0_9LACT</name>
<dbReference type="EMBL" id="PKGY01000001">
    <property type="protein sequence ID" value="PKZ23485.1"/>
    <property type="molecule type" value="Genomic_DNA"/>
</dbReference>
<feature type="transmembrane region" description="Helical" evidence="1">
    <location>
        <begin position="169"/>
        <end position="190"/>
    </location>
</feature>
<dbReference type="GO" id="GO:0016747">
    <property type="term" value="F:acyltransferase activity, transferring groups other than amino-acyl groups"/>
    <property type="evidence" value="ECO:0007669"/>
    <property type="project" value="InterPro"/>
</dbReference>
<proteinExistence type="predicted"/>
<protein>
    <recommendedName>
        <fullName evidence="2">Acyltransferase 3 domain-containing protein</fullName>
    </recommendedName>
</protein>
<organism evidence="3 4">
    <name type="scientific">Aerococcus sanguinicola</name>
    <dbReference type="NCBI Taxonomy" id="119206"/>
    <lineage>
        <taxon>Bacteria</taxon>
        <taxon>Bacillati</taxon>
        <taxon>Bacillota</taxon>
        <taxon>Bacilli</taxon>
        <taxon>Lactobacillales</taxon>
        <taxon>Aerococcaceae</taxon>
        <taxon>Aerococcus</taxon>
    </lineage>
</organism>
<reference evidence="3 4" key="1">
    <citation type="submission" date="2017-12" db="EMBL/GenBank/DDBJ databases">
        <title>Phylogenetic diversity of female urinary microbiome.</title>
        <authorList>
            <person name="Thomas-White K."/>
            <person name="Wolfe A.J."/>
        </authorList>
    </citation>
    <scope>NUCLEOTIDE SEQUENCE [LARGE SCALE GENOMIC DNA]</scope>
    <source>
        <strain evidence="3 4">UMB0139</strain>
    </source>
</reference>
<dbReference type="InterPro" id="IPR002656">
    <property type="entry name" value="Acyl_transf_3_dom"/>
</dbReference>
<feature type="transmembrane region" description="Helical" evidence="1">
    <location>
        <begin position="273"/>
        <end position="294"/>
    </location>
</feature>
<evidence type="ECO:0000313" key="4">
    <source>
        <dbReference type="Proteomes" id="UP000234239"/>
    </source>
</evidence>
<keyword evidence="1" id="KW-0812">Transmembrane</keyword>
<evidence type="ECO:0000259" key="2">
    <source>
        <dbReference type="Pfam" id="PF01757"/>
    </source>
</evidence>
<accession>A0A2I1MTN0</accession>
<keyword evidence="1" id="KW-1133">Transmembrane helix</keyword>
<feature type="transmembrane region" description="Helical" evidence="1">
    <location>
        <begin position="114"/>
        <end position="135"/>
    </location>
</feature>
<feature type="transmembrane region" description="Helical" evidence="1">
    <location>
        <begin position="87"/>
        <end position="107"/>
    </location>
</feature>
<dbReference type="Proteomes" id="UP000234239">
    <property type="component" value="Unassembled WGS sequence"/>
</dbReference>
<feature type="domain" description="Acyltransferase 3" evidence="2">
    <location>
        <begin position="12"/>
        <end position="291"/>
    </location>
</feature>
<dbReference type="RefSeq" id="WP_083272370.1">
    <property type="nucleotide sequence ID" value="NZ_CAJHNA010000001.1"/>
</dbReference>
<dbReference type="Pfam" id="PF01757">
    <property type="entry name" value="Acyl_transf_3"/>
    <property type="match status" value="1"/>
</dbReference>
<feature type="transmembrane region" description="Helical" evidence="1">
    <location>
        <begin position="12"/>
        <end position="32"/>
    </location>
</feature>
<dbReference type="AlphaFoldDB" id="A0A2I1MTN0"/>
<feature type="transmembrane region" description="Helical" evidence="1">
    <location>
        <begin position="141"/>
        <end position="157"/>
    </location>
</feature>
<keyword evidence="1" id="KW-0472">Membrane</keyword>
<dbReference type="GeneID" id="300272275"/>
<sequence>MITIPRLWYNLIVLGGKVGVNIFILITGYFLITNCSKILDIRKIIKLWGQIIFYSLSIFAICSIFKIHDYEIITAVKSLFPITFSSWWFASTYFVLYIIHPFLNILLNSLSKKTYQIFLTLLIIMWSVIPTFTTSDFQSNPLWWFVTLYALAGYVRLYGFNHTFTTKRYFIMCGIFSLLTYLSSIVFTLLGTQWNIFSTYATYFYGMEKIPVLLISLTLFLAFTNLQMNYTNSINTLATATFGVYLIHENIILRPILWINIFQNYQYQNSLLLIPYSIIVVLLVYAICTVIDLIRQKFFEKPFMVIVDKYADNLINALAKIYDICKKMMFG</sequence>
<evidence type="ECO:0000313" key="3">
    <source>
        <dbReference type="EMBL" id="PKZ23485.1"/>
    </source>
</evidence>
<evidence type="ECO:0000256" key="1">
    <source>
        <dbReference type="SAM" id="Phobius"/>
    </source>
</evidence>
<dbReference type="OrthoDB" id="9816377at2"/>
<gene>
    <name evidence="3" type="ORF">CYJ28_02720</name>
</gene>
<comment type="caution">
    <text evidence="3">The sequence shown here is derived from an EMBL/GenBank/DDBJ whole genome shotgun (WGS) entry which is preliminary data.</text>
</comment>
<feature type="transmembrane region" description="Helical" evidence="1">
    <location>
        <begin position="44"/>
        <end position="67"/>
    </location>
</feature>